<dbReference type="AlphaFoldDB" id="A0A7R9G8X4"/>
<dbReference type="FunFam" id="3.20.20.370:FF:000003">
    <property type="entry name" value="CLUMA_CG003232, isoform B"/>
    <property type="match status" value="1"/>
</dbReference>
<feature type="region of interest" description="Disordered" evidence="1">
    <location>
        <begin position="398"/>
        <end position="431"/>
    </location>
</feature>
<dbReference type="OrthoDB" id="504708at2759"/>
<feature type="compositionally biased region" description="Basic residues" evidence="1">
    <location>
        <begin position="49"/>
        <end position="60"/>
    </location>
</feature>
<dbReference type="InterPro" id="IPR052740">
    <property type="entry name" value="CE4"/>
</dbReference>
<organism evidence="2">
    <name type="scientific">Notodromas monacha</name>
    <dbReference type="NCBI Taxonomy" id="399045"/>
    <lineage>
        <taxon>Eukaryota</taxon>
        <taxon>Metazoa</taxon>
        <taxon>Ecdysozoa</taxon>
        <taxon>Arthropoda</taxon>
        <taxon>Crustacea</taxon>
        <taxon>Oligostraca</taxon>
        <taxon>Ostracoda</taxon>
        <taxon>Podocopa</taxon>
        <taxon>Podocopida</taxon>
        <taxon>Cypridocopina</taxon>
        <taxon>Cypridoidea</taxon>
        <taxon>Cyprididae</taxon>
        <taxon>Notodromas</taxon>
    </lineage>
</organism>
<evidence type="ECO:0000313" key="3">
    <source>
        <dbReference type="Proteomes" id="UP000678499"/>
    </source>
</evidence>
<keyword evidence="3" id="KW-1185">Reference proteome</keyword>
<gene>
    <name evidence="2" type="ORF">NMOB1V02_LOCUS1400</name>
</gene>
<name>A0A7R9G8X4_9CRUS</name>
<dbReference type="PANTHER" id="PTHR45985:SF6">
    <property type="entry name" value="FI03450P"/>
    <property type="match status" value="1"/>
</dbReference>
<protein>
    <submittedName>
        <fullName evidence="2">Uncharacterized protein</fullName>
    </submittedName>
</protein>
<dbReference type="EMBL" id="CAJPEX010000139">
    <property type="protein sequence ID" value="CAG0913671.1"/>
    <property type="molecule type" value="Genomic_DNA"/>
</dbReference>
<dbReference type="PANTHER" id="PTHR45985">
    <property type="match status" value="1"/>
</dbReference>
<feature type="region of interest" description="Disordered" evidence="1">
    <location>
        <begin position="330"/>
        <end position="351"/>
    </location>
</feature>
<dbReference type="InterPro" id="IPR011330">
    <property type="entry name" value="Glyco_hydro/deAcase_b/a-brl"/>
</dbReference>
<proteinExistence type="predicted"/>
<feature type="region of interest" description="Disordered" evidence="1">
    <location>
        <begin position="1"/>
        <end position="77"/>
    </location>
</feature>
<reference evidence="2" key="1">
    <citation type="submission" date="2020-11" db="EMBL/GenBank/DDBJ databases">
        <authorList>
            <person name="Tran Van P."/>
        </authorList>
    </citation>
    <scope>NUCLEOTIDE SEQUENCE</scope>
</reference>
<dbReference type="Gene3D" id="3.20.20.370">
    <property type="entry name" value="Glycoside hydrolase/deacetylase"/>
    <property type="match status" value="1"/>
</dbReference>
<dbReference type="EMBL" id="OA882176">
    <property type="protein sequence ID" value="CAD7273519.1"/>
    <property type="molecule type" value="Genomic_DNA"/>
</dbReference>
<accession>A0A7R9G8X4</accession>
<evidence type="ECO:0000313" key="2">
    <source>
        <dbReference type="EMBL" id="CAD7273519.1"/>
    </source>
</evidence>
<evidence type="ECO:0000256" key="1">
    <source>
        <dbReference type="SAM" id="MobiDB-lite"/>
    </source>
</evidence>
<dbReference type="Proteomes" id="UP000678499">
    <property type="component" value="Unassembled WGS sequence"/>
</dbReference>
<feature type="compositionally biased region" description="Basic and acidic residues" evidence="1">
    <location>
        <begin position="61"/>
        <end position="77"/>
    </location>
</feature>
<dbReference type="SUPFAM" id="SSF88713">
    <property type="entry name" value="Glycoside hydrolase/deacetylase"/>
    <property type="match status" value="1"/>
</dbReference>
<dbReference type="GO" id="GO:0005975">
    <property type="term" value="P:carbohydrate metabolic process"/>
    <property type="evidence" value="ECO:0007669"/>
    <property type="project" value="InterPro"/>
</dbReference>
<sequence length="448" mass="51038">MRHQQRPEPSPGVQPGDLHDPRVLLLAGRHGRAREPGPTADPANGHGDVRRRHQRGQHRALQRDLQRAAGEPERMRDPGHVFRVPVHHRRFRFHTMQSIICGLLFNAHTSFPRHTNNETFWSKASIDDWAREMAGSRIIIEKFANITDNSVVGLRAPYLRVGGNNQFTMMEEQAFLYDSTVTAPLTNPPLWPYTLYFRMPHACYGNLQNCPTRSHAVWEMVMNELDMREDPTFDESLPGCAMVDSCSNLLTGDQFYNFLNYNFDRHYLTNRAPFGLYFHSAWLKNNPEFFDAFLYWIDEVLSQHKDVYFVTMTQTPDAIKIRSESADGRLSDVALSSDPVDPEPEDDGRGAGLRAVEGEVQRGAQQQCLWHPESVSSDVQGDFWGNSQAPHMRQMPCQLPLASGPPRGGQLRFDDDDDDDDDDNTLSHTIEFCYLPPDLEKKNAAHPG</sequence>
<feature type="compositionally biased region" description="Acidic residues" evidence="1">
    <location>
        <begin position="414"/>
        <end position="424"/>
    </location>
</feature>